<comment type="caution">
    <text evidence="2">The sequence shown here is derived from an EMBL/GenBank/DDBJ whole genome shotgun (WGS) entry which is preliminary data.</text>
</comment>
<feature type="compositionally biased region" description="Basic and acidic residues" evidence="1">
    <location>
        <begin position="63"/>
        <end position="72"/>
    </location>
</feature>
<organism evidence="2 3">
    <name type="scientific">Kipferlia bialata</name>
    <dbReference type="NCBI Taxonomy" id="797122"/>
    <lineage>
        <taxon>Eukaryota</taxon>
        <taxon>Metamonada</taxon>
        <taxon>Carpediemonas-like organisms</taxon>
        <taxon>Kipferlia</taxon>
    </lineage>
</organism>
<accession>A0A9K3CMT2</accession>
<evidence type="ECO:0000313" key="3">
    <source>
        <dbReference type="Proteomes" id="UP000265618"/>
    </source>
</evidence>
<dbReference type="AlphaFoldDB" id="A0A9K3CMT2"/>
<reference evidence="2 3" key="1">
    <citation type="journal article" date="2018" name="PLoS ONE">
        <title>The draft genome of Kipferlia bialata reveals reductive genome evolution in fornicate parasites.</title>
        <authorList>
            <person name="Tanifuji G."/>
            <person name="Takabayashi S."/>
            <person name="Kume K."/>
            <person name="Takagi M."/>
            <person name="Nakayama T."/>
            <person name="Kamikawa R."/>
            <person name="Inagaki Y."/>
            <person name="Hashimoto T."/>
        </authorList>
    </citation>
    <scope>NUCLEOTIDE SEQUENCE [LARGE SCALE GENOMIC DNA]</scope>
    <source>
        <strain evidence="2">NY0173</strain>
    </source>
</reference>
<feature type="non-terminal residue" evidence="2">
    <location>
        <position position="1"/>
    </location>
</feature>
<evidence type="ECO:0000313" key="2">
    <source>
        <dbReference type="EMBL" id="GIQ79929.1"/>
    </source>
</evidence>
<proteinExistence type="predicted"/>
<dbReference type="Proteomes" id="UP000265618">
    <property type="component" value="Unassembled WGS sequence"/>
</dbReference>
<keyword evidence="3" id="KW-1185">Reference proteome</keyword>
<evidence type="ECO:0000256" key="1">
    <source>
        <dbReference type="SAM" id="MobiDB-lite"/>
    </source>
</evidence>
<sequence>MRLPSVSGMLLQAETPVSVAGTANSRVLRPREQRLLRSRQKLDRHDLPPAEVEAPTPEPVPIDFRHIVERVSHSASGPGSSAKARRGEALVSSPRNDPDGMVGLSTACSMRVLHSHSLPRSPDGWGSTFRAPPGSP</sequence>
<feature type="region of interest" description="Disordered" evidence="1">
    <location>
        <begin position="1"/>
        <end position="103"/>
    </location>
</feature>
<feature type="region of interest" description="Disordered" evidence="1">
    <location>
        <begin position="115"/>
        <end position="136"/>
    </location>
</feature>
<name>A0A9K3CMT2_9EUKA</name>
<protein>
    <submittedName>
        <fullName evidence="2">Uncharacterized protein</fullName>
    </submittedName>
</protein>
<gene>
    <name evidence="2" type="ORF">KIPB_000637</name>
</gene>
<dbReference type="EMBL" id="BDIP01000078">
    <property type="protein sequence ID" value="GIQ79929.1"/>
    <property type="molecule type" value="Genomic_DNA"/>
</dbReference>
<feature type="compositionally biased region" description="Basic and acidic residues" evidence="1">
    <location>
        <begin position="29"/>
        <end position="48"/>
    </location>
</feature>